<sequence>MQDLFNFYTFLYPVKRLIDIYYKNKNSIKGNLITPLTTIKEEGITKLLQVNNDFTFQIKELSVDITNPEDNIIIQERIKKALEYFIKHAETYIKIPLDELTFATENKEVDKDIQKQLNQMEELVTNKLYCLNGLIEGFSTIKYLEIRAKAVLQKSKVPAVKKEYADTTEHPVLFSKLRKLRSVFAENEDVPHFQIFTQKSLYGMCELFPVTTKQLRAINGMGKIRVQKYGQDILEIIIEYCANNTIEPKEDTPEKIKPKKGNTQEISLKLFKNGLTVSDIATERGLAKGTIEGHLAKFIPTGDIKITELIPEDKYLELKKIMTTIKFDSLSELKNKIDDKFSYNDIRLVARDIER</sequence>
<reference evidence="2" key="1">
    <citation type="submission" date="2018-06" db="EMBL/GenBank/DDBJ databases">
        <authorList>
            <person name="Zhirakovskaya E."/>
        </authorList>
    </citation>
    <scope>NUCLEOTIDE SEQUENCE</scope>
</reference>
<dbReference type="GO" id="GO:0004386">
    <property type="term" value="F:helicase activity"/>
    <property type="evidence" value="ECO:0007669"/>
    <property type="project" value="UniProtKB-KW"/>
</dbReference>
<evidence type="ECO:0000259" key="1">
    <source>
        <dbReference type="PROSITE" id="PS50967"/>
    </source>
</evidence>
<dbReference type="GO" id="GO:0003676">
    <property type="term" value="F:nucleic acid binding"/>
    <property type="evidence" value="ECO:0007669"/>
    <property type="project" value="InterPro"/>
</dbReference>
<organism evidence="2">
    <name type="scientific">hydrothermal vent metagenome</name>
    <dbReference type="NCBI Taxonomy" id="652676"/>
    <lineage>
        <taxon>unclassified sequences</taxon>
        <taxon>metagenomes</taxon>
        <taxon>ecological metagenomes</taxon>
    </lineage>
</organism>
<dbReference type="Gene3D" id="1.10.150.80">
    <property type="entry name" value="HRDC domain"/>
    <property type="match status" value="1"/>
</dbReference>
<evidence type="ECO:0000313" key="2">
    <source>
        <dbReference type="EMBL" id="VAV85829.1"/>
    </source>
</evidence>
<proteinExistence type="predicted"/>
<dbReference type="Pfam" id="PF00570">
    <property type="entry name" value="HRDC"/>
    <property type="match status" value="1"/>
</dbReference>
<protein>
    <submittedName>
        <fullName evidence="2">DNA repair and recombination protein, putative helicase</fullName>
    </submittedName>
</protein>
<keyword evidence="2" id="KW-0547">Nucleotide-binding</keyword>
<keyword evidence="2" id="KW-0347">Helicase</keyword>
<dbReference type="InterPro" id="IPR002121">
    <property type="entry name" value="HRDC_dom"/>
</dbReference>
<dbReference type="Pfam" id="PF14493">
    <property type="entry name" value="HTH_40"/>
    <property type="match status" value="1"/>
</dbReference>
<dbReference type="PROSITE" id="PS50967">
    <property type="entry name" value="HRDC"/>
    <property type="match status" value="1"/>
</dbReference>
<dbReference type="Gene3D" id="1.10.10.1390">
    <property type="entry name" value="ATP-dependent DNA helicase RecQ"/>
    <property type="match status" value="1"/>
</dbReference>
<dbReference type="InterPro" id="IPR029491">
    <property type="entry name" value="Helicase_HTH"/>
</dbReference>
<dbReference type="EMBL" id="UOEB01000248">
    <property type="protein sequence ID" value="VAV85829.1"/>
    <property type="molecule type" value="Genomic_DNA"/>
</dbReference>
<keyword evidence="2" id="KW-0067">ATP-binding</keyword>
<dbReference type="SUPFAM" id="SSF47819">
    <property type="entry name" value="HRDC-like"/>
    <property type="match status" value="1"/>
</dbReference>
<keyword evidence="2" id="KW-0378">Hydrolase</keyword>
<dbReference type="AlphaFoldDB" id="A0A3B0R0H0"/>
<dbReference type="InterPro" id="IPR044876">
    <property type="entry name" value="HRDC_dom_sf"/>
</dbReference>
<accession>A0A3B0R0H0</accession>
<gene>
    <name evidence="2" type="ORF">MNBD_BACTEROID02-1168</name>
</gene>
<dbReference type="GO" id="GO:0000166">
    <property type="term" value="F:nucleotide binding"/>
    <property type="evidence" value="ECO:0007669"/>
    <property type="project" value="InterPro"/>
</dbReference>
<name>A0A3B0R0H0_9ZZZZ</name>
<dbReference type="SMART" id="SM00341">
    <property type="entry name" value="HRDC"/>
    <property type="match status" value="1"/>
</dbReference>
<feature type="domain" description="HRDC" evidence="1">
    <location>
        <begin position="167"/>
        <end position="247"/>
    </location>
</feature>
<dbReference type="InterPro" id="IPR010997">
    <property type="entry name" value="HRDC-like_sf"/>
</dbReference>